<organism evidence="2 3">
    <name type="scientific">Labilithrix luteola</name>
    <dbReference type="NCBI Taxonomy" id="1391654"/>
    <lineage>
        <taxon>Bacteria</taxon>
        <taxon>Pseudomonadati</taxon>
        <taxon>Myxococcota</taxon>
        <taxon>Polyangia</taxon>
        <taxon>Polyangiales</taxon>
        <taxon>Labilitrichaceae</taxon>
        <taxon>Labilithrix</taxon>
    </lineage>
</organism>
<dbReference type="RefSeq" id="WP_146652407.1">
    <property type="nucleotide sequence ID" value="NZ_CP012333.1"/>
</dbReference>
<sequence length="116" mass="12329">MSARVDEALRLRALAHLGPFGDALARELLEQGSVYVDPDVLAWEGTKGPMHGHRVIVRVPTALYGRAAASHAAFDALSASLAAAMAERAGHSMADVVLEEGEPHPRGPRGPRGPYR</sequence>
<dbReference type="Proteomes" id="UP000064967">
    <property type="component" value="Chromosome"/>
</dbReference>
<dbReference type="KEGG" id="llu:AKJ09_07938"/>
<proteinExistence type="predicted"/>
<evidence type="ECO:0000313" key="3">
    <source>
        <dbReference type="Proteomes" id="UP000064967"/>
    </source>
</evidence>
<evidence type="ECO:0000256" key="1">
    <source>
        <dbReference type="SAM" id="MobiDB-lite"/>
    </source>
</evidence>
<dbReference type="AlphaFoldDB" id="A0A0K1Q7A6"/>
<accession>A0A0K1Q7A6</accession>
<evidence type="ECO:0000313" key="2">
    <source>
        <dbReference type="EMBL" id="AKV01275.1"/>
    </source>
</evidence>
<dbReference type="STRING" id="1391654.AKJ09_07938"/>
<name>A0A0K1Q7A6_9BACT</name>
<protein>
    <submittedName>
        <fullName evidence="2">Uncharacterized protein</fullName>
    </submittedName>
</protein>
<gene>
    <name evidence="2" type="ORF">AKJ09_07938</name>
</gene>
<keyword evidence="3" id="KW-1185">Reference proteome</keyword>
<reference evidence="2 3" key="1">
    <citation type="submission" date="2015-08" db="EMBL/GenBank/DDBJ databases">
        <authorList>
            <person name="Babu N.S."/>
            <person name="Beckwith C.J."/>
            <person name="Beseler K.G."/>
            <person name="Brison A."/>
            <person name="Carone J.V."/>
            <person name="Caskin T.P."/>
            <person name="Diamond M."/>
            <person name="Durham M.E."/>
            <person name="Foxe J.M."/>
            <person name="Go M."/>
            <person name="Henderson B.A."/>
            <person name="Jones I.B."/>
            <person name="McGettigan J.A."/>
            <person name="Micheletti S.J."/>
            <person name="Nasrallah M.E."/>
            <person name="Ortiz D."/>
            <person name="Piller C.R."/>
            <person name="Privatt S.R."/>
            <person name="Schneider S.L."/>
            <person name="Sharp S."/>
            <person name="Smith T.C."/>
            <person name="Stanton J.D."/>
            <person name="Ullery H.E."/>
            <person name="Wilson R.J."/>
            <person name="Serrano M.G."/>
            <person name="Buck G."/>
            <person name="Lee V."/>
            <person name="Wang Y."/>
            <person name="Carvalho R."/>
            <person name="Voegtly L."/>
            <person name="Shi R."/>
            <person name="Duckworth R."/>
            <person name="Johnson A."/>
            <person name="Loviza R."/>
            <person name="Walstead R."/>
            <person name="Shah Z."/>
            <person name="Kiflezghi M."/>
            <person name="Wade K."/>
            <person name="Ball S.L."/>
            <person name="Bradley K.W."/>
            <person name="Asai D.J."/>
            <person name="Bowman C.A."/>
            <person name="Russell D.A."/>
            <person name="Pope W.H."/>
            <person name="Jacobs-Sera D."/>
            <person name="Hendrix R.W."/>
            <person name="Hatfull G.F."/>
        </authorList>
    </citation>
    <scope>NUCLEOTIDE SEQUENCE [LARGE SCALE GENOMIC DNA]</scope>
    <source>
        <strain evidence="2 3">DSM 27648</strain>
    </source>
</reference>
<dbReference type="EMBL" id="CP012333">
    <property type="protein sequence ID" value="AKV01275.1"/>
    <property type="molecule type" value="Genomic_DNA"/>
</dbReference>
<feature type="region of interest" description="Disordered" evidence="1">
    <location>
        <begin position="97"/>
        <end position="116"/>
    </location>
</feature>